<accession>A0ACC1JSJ2</accession>
<reference evidence="1" key="1">
    <citation type="submission" date="2022-07" db="EMBL/GenBank/DDBJ databases">
        <title>Phylogenomic reconstructions and comparative analyses of Kickxellomycotina fungi.</title>
        <authorList>
            <person name="Reynolds N.K."/>
            <person name="Stajich J.E."/>
            <person name="Barry K."/>
            <person name="Grigoriev I.V."/>
            <person name="Crous P."/>
            <person name="Smith M.E."/>
        </authorList>
    </citation>
    <scope>NUCLEOTIDE SEQUENCE</scope>
    <source>
        <strain evidence="1">CBS 109366</strain>
    </source>
</reference>
<comment type="caution">
    <text evidence="1">The sequence shown here is derived from an EMBL/GenBank/DDBJ whole genome shotgun (WGS) entry which is preliminary data.</text>
</comment>
<name>A0ACC1JSJ2_9FUNG</name>
<keyword evidence="1" id="KW-0378">Hydrolase</keyword>
<organism evidence="1 2">
    <name type="scientific">Coemansia nantahalensis</name>
    <dbReference type="NCBI Taxonomy" id="2789366"/>
    <lineage>
        <taxon>Eukaryota</taxon>
        <taxon>Fungi</taxon>
        <taxon>Fungi incertae sedis</taxon>
        <taxon>Zoopagomycota</taxon>
        <taxon>Kickxellomycotina</taxon>
        <taxon>Kickxellomycetes</taxon>
        <taxon>Kickxellales</taxon>
        <taxon>Kickxellaceae</taxon>
        <taxon>Coemansia</taxon>
    </lineage>
</organism>
<keyword evidence="1" id="KW-0645">Protease</keyword>
<dbReference type="EMBL" id="JANBUJ010001707">
    <property type="protein sequence ID" value="KAJ2766402.1"/>
    <property type="molecule type" value="Genomic_DNA"/>
</dbReference>
<dbReference type="Proteomes" id="UP001140234">
    <property type="component" value="Unassembled WGS sequence"/>
</dbReference>
<sequence>MRTSLLPIALAVAALAGSYQWYAARHHRRPGWDAGFVARTTAQLHLPYHEFAGTLAQPPSDARQHRLIRLPNNLVAVCVRDPNATTAAAALGVAIGSFADPPELMGLAHFLEHMLFMGTEAYPADNEYTAFIHANAGAYNAYTSLHETRFYFDVANGALEGALDRFAHFFIDPLFAPDCVDRELHAVDSEHKGNLQNDARRLFQIQRTLSDAAHPLSLFSTGNLHTLRGSARRRGLDLRQETMHFYNRSYSADIMALAVVGNHPMDQLVEWAVSKFSAVASKGRTTPPLPRRHPLGPAVLGKMVHYETIGSQHSLTLEFGLPELKTRYRTGAAGYITSLVDSRTPGSIFHLLRENGWATMVDAHFGTLDYDGFAIFEIKVVLTPAGYRCYEDVVHM</sequence>
<evidence type="ECO:0000313" key="1">
    <source>
        <dbReference type="EMBL" id="KAJ2766402.1"/>
    </source>
</evidence>
<evidence type="ECO:0000313" key="2">
    <source>
        <dbReference type="Proteomes" id="UP001140234"/>
    </source>
</evidence>
<keyword evidence="1" id="KW-0482">Metalloprotease</keyword>
<proteinExistence type="predicted"/>
<keyword evidence="2" id="KW-1185">Reference proteome</keyword>
<gene>
    <name evidence="1" type="primary">STE23_2</name>
    <name evidence="1" type="ORF">IWQ57_004376</name>
</gene>
<feature type="non-terminal residue" evidence="1">
    <location>
        <position position="396"/>
    </location>
</feature>
<dbReference type="EC" id="3.4.24.56" evidence="1"/>
<protein>
    <submittedName>
        <fullName evidence="1">Metalloprotease</fullName>
        <ecNumber evidence="1">3.4.24.56</ecNumber>
    </submittedName>
</protein>